<dbReference type="OrthoDB" id="7107919at2"/>
<accession>A0A6I4M1K1</accession>
<reference evidence="1 2" key="1">
    <citation type="submission" date="2019-01" db="EMBL/GenBank/DDBJ databases">
        <title>Sphingorhabdus lacus sp.nov., isolated from an oligotrophic freshwater lake.</title>
        <authorList>
            <person name="Park M."/>
        </authorList>
    </citation>
    <scope>NUCLEOTIDE SEQUENCE [LARGE SCALE GENOMIC DNA]</scope>
    <source>
        <strain evidence="1 2">IMCC26285</strain>
    </source>
</reference>
<proteinExistence type="predicted"/>
<evidence type="ECO:0000313" key="2">
    <source>
        <dbReference type="Proteomes" id="UP000471147"/>
    </source>
</evidence>
<gene>
    <name evidence="1" type="ORF">EUU23_01260</name>
</gene>
<protein>
    <submittedName>
        <fullName evidence="1">TIGR04255 family protein</fullName>
    </submittedName>
</protein>
<sequence length="260" mass="29206">MMKLPLRGEPISVPFTGRRLLERAMVVVRFTPVLKIAEESGNGIAEFQESIRSEYPLAELEREAVMRIEMKPDGSVGAQQEAQPVWRLSDIKQAWRVSLTPRSIALETTGDTYKDWPDFAQRISSLVDAVGTHFAPSHRQYVGVRYINAAVVNDGADPRLECAKELVSITGNPDLELADLLWRFSVDEGHMLLRSGVMPSGASYDPSVFMPRDNPTWYLDIDITNSDSDEFDAVKINASILAQVKRLHAIYLWAMQVKDN</sequence>
<dbReference type="EMBL" id="SDWJ01000001">
    <property type="protein sequence ID" value="MVZ96328.1"/>
    <property type="molecule type" value="Genomic_DNA"/>
</dbReference>
<dbReference type="NCBIfam" id="TIGR04255">
    <property type="entry name" value="sporadTIGR04255"/>
    <property type="match status" value="1"/>
</dbReference>
<organism evidence="1 2">
    <name type="scientific">Sphingorhabdus profundilacus</name>
    <dbReference type="NCBI Taxonomy" id="2509718"/>
    <lineage>
        <taxon>Bacteria</taxon>
        <taxon>Pseudomonadati</taxon>
        <taxon>Pseudomonadota</taxon>
        <taxon>Alphaproteobacteria</taxon>
        <taxon>Sphingomonadales</taxon>
        <taxon>Sphingomonadaceae</taxon>
        <taxon>Sphingorhabdus</taxon>
    </lineage>
</organism>
<name>A0A6I4M1K1_9SPHN</name>
<dbReference type="AlphaFoldDB" id="A0A6I4M1K1"/>
<comment type="caution">
    <text evidence="1">The sequence shown here is derived from an EMBL/GenBank/DDBJ whole genome shotgun (WGS) entry which is preliminary data.</text>
</comment>
<evidence type="ECO:0000313" key="1">
    <source>
        <dbReference type="EMBL" id="MVZ96328.1"/>
    </source>
</evidence>
<keyword evidence="2" id="KW-1185">Reference proteome</keyword>
<dbReference type="Proteomes" id="UP000471147">
    <property type="component" value="Unassembled WGS sequence"/>
</dbReference>
<dbReference type="InterPro" id="IPR026349">
    <property type="entry name" value="CHP04255"/>
</dbReference>
<dbReference type="RefSeq" id="WP_160352326.1">
    <property type="nucleotide sequence ID" value="NZ_SDWJ01000001.1"/>
</dbReference>